<dbReference type="Proteomes" id="UP000254919">
    <property type="component" value="Unassembled WGS sequence"/>
</dbReference>
<gene>
    <name evidence="2" type="ORF">NCTC13291_04202</name>
</gene>
<feature type="compositionally biased region" description="Basic residues" evidence="1">
    <location>
        <begin position="136"/>
        <end position="148"/>
    </location>
</feature>
<reference evidence="2 3" key="1">
    <citation type="submission" date="2018-06" db="EMBL/GenBank/DDBJ databases">
        <authorList>
            <consortium name="Pathogen Informatics"/>
            <person name="Doyle S."/>
        </authorList>
    </citation>
    <scope>NUCLEOTIDE SEQUENCE [LARGE SCALE GENOMIC DNA]</scope>
    <source>
        <strain evidence="2 3">NCTC13291</strain>
    </source>
</reference>
<name>A0A379PK80_9PROT</name>
<protein>
    <submittedName>
        <fullName evidence="2">Domain of uncharacterized function (DUF2825)</fullName>
    </submittedName>
</protein>
<feature type="region of interest" description="Disordered" evidence="1">
    <location>
        <begin position="212"/>
        <end position="234"/>
    </location>
</feature>
<sequence>MPIHSWSFWLSVHPRARGEHMVSEQFRICLGGSSPRSRGTRHLGIPPAGRPRFIPALAGNTSPKVHPSVRSAVHPRARGEHGAILSLNGKPVGSSPRSRGTHALCPLIALYSRFIPALAGNTPARGRRFPATPVHPRARGEHRHHRRFPCYGGGSSPRSRGTRYQPHARICLERFIPALAGNTGHIRTEKDCGSVHPRARGEHCCVVTGKVLDGGSSPRSRGTPGGADISHAPRRFIPALAGNTSRMRLLTRLSPVHPRARGEHRRERPVRSHPYGSSPRSRGTPPETARTPRRQRFIPALAGNTGGRGCPAWCRTVHPRARGEHFPGRISTA</sequence>
<feature type="region of interest" description="Disordered" evidence="1">
    <location>
        <begin position="248"/>
        <end position="304"/>
    </location>
</feature>
<dbReference type="AntiFam" id="ANF00057">
    <property type="entry name" value="Translation of E. coli type CRISPR repeat"/>
</dbReference>
<dbReference type="AntiFam" id="ANF00006">
    <property type="entry name" value="Translation of CRISPR region"/>
</dbReference>
<evidence type="ECO:0000256" key="1">
    <source>
        <dbReference type="SAM" id="MobiDB-lite"/>
    </source>
</evidence>
<feature type="region of interest" description="Disordered" evidence="1">
    <location>
        <begin position="126"/>
        <end position="162"/>
    </location>
</feature>
<organism evidence="2 3">
    <name type="scientific">Roseomonas mucosa</name>
    <dbReference type="NCBI Taxonomy" id="207340"/>
    <lineage>
        <taxon>Bacteria</taxon>
        <taxon>Pseudomonadati</taxon>
        <taxon>Pseudomonadota</taxon>
        <taxon>Alphaproteobacteria</taxon>
        <taxon>Acetobacterales</taxon>
        <taxon>Roseomonadaceae</taxon>
        <taxon>Roseomonas</taxon>
    </lineage>
</organism>
<dbReference type="EMBL" id="UGVN01000002">
    <property type="protein sequence ID" value="SUE95318.1"/>
    <property type="molecule type" value="Genomic_DNA"/>
</dbReference>
<accession>A0A379PK80</accession>
<proteinExistence type="predicted"/>
<evidence type="ECO:0000313" key="2">
    <source>
        <dbReference type="EMBL" id="SUE95318.1"/>
    </source>
</evidence>
<dbReference type="AlphaFoldDB" id="A0A379PK80"/>
<feature type="compositionally biased region" description="Basic and acidic residues" evidence="1">
    <location>
        <begin position="260"/>
        <end position="270"/>
    </location>
</feature>
<evidence type="ECO:0000313" key="3">
    <source>
        <dbReference type="Proteomes" id="UP000254919"/>
    </source>
</evidence>